<evidence type="ECO:0000313" key="7">
    <source>
        <dbReference type="Proteomes" id="UP001153076"/>
    </source>
</evidence>
<dbReference type="GO" id="GO:0008686">
    <property type="term" value="F:3,4-dihydroxy-2-butanone-4-phosphate synthase activity"/>
    <property type="evidence" value="ECO:0007669"/>
    <property type="project" value="InterPro"/>
</dbReference>
<evidence type="ECO:0000256" key="2">
    <source>
        <dbReference type="ARBA" id="ARBA00008976"/>
    </source>
</evidence>
<reference evidence="6" key="1">
    <citation type="submission" date="2022-04" db="EMBL/GenBank/DDBJ databases">
        <title>Carnegiea gigantea Genome sequencing and assembly v2.</title>
        <authorList>
            <person name="Copetti D."/>
            <person name="Sanderson M.J."/>
            <person name="Burquez A."/>
            <person name="Wojciechowski M.F."/>
        </authorList>
    </citation>
    <scope>NUCLEOTIDE SEQUENCE</scope>
    <source>
        <strain evidence="6">SGP5-SGP5p</strain>
        <tissue evidence="6">Aerial part</tissue>
    </source>
</reference>
<dbReference type="GO" id="GO:0009507">
    <property type="term" value="C:chloroplast"/>
    <property type="evidence" value="ECO:0007669"/>
    <property type="project" value="TreeGrafter"/>
</dbReference>
<evidence type="ECO:0000256" key="5">
    <source>
        <dbReference type="SAM" id="SignalP"/>
    </source>
</evidence>
<feature type="chain" id="PRO_5040451178" description="3,4-dihydroxy-2-butanone 4-phosphate synthase" evidence="5">
    <location>
        <begin position="27"/>
        <end position="199"/>
    </location>
</feature>
<keyword evidence="5" id="KW-0732">Signal</keyword>
<dbReference type="Gene3D" id="3.90.870.10">
    <property type="entry name" value="DHBP synthase"/>
    <property type="match status" value="1"/>
</dbReference>
<dbReference type="GO" id="GO:0046872">
    <property type="term" value="F:metal ion binding"/>
    <property type="evidence" value="ECO:0007669"/>
    <property type="project" value="UniProtKB-KW"/>
</dbReference>
<evidence type="ECO:0000256" key="1">
    <source>
        <dbReference type="ARBA" id="ARBA00005104"/>
    </source>
</evidence>
<dbReference type="EMBL" id="JAKOGI010000093">
    <property type="protein sequence ID" value="KAJ8444588.1"/>
    <property type="molecule type" value="Genomic_DNA"/>
</dbReference>
<dbReference type="GO" id="GO:0009231">
    <property type="term" value="P:riboflavin biosynthetic process"/>
    <property type="evidence" value="ECO:0007669"/>
    <property type="project" value="UniProtKB-KW"/>
</dbReference>
<evidence type="ECO:0000313" key="6">
    <source>
        <dbReference type="EMBL" id="KAJ8444588.1"/>
    </source>
</evidence>
<dbReference type="Pfam" id="PF00926">
    <property type="entry name" value="DHBP_synthase"/>
    <property type="match status" value="1"/>
</dbReference>
<dbReference type="PANTHER" id="PTHR21327">
    <property type="entry name" value="GTP CYCLOHYDROLASE II-RELATED"/>
    <property type="match status" value="1"/>
</dbReference>
<comment type="caution">
    <text evidence="6">The sequence shown here is derived from an EMBL/GenBank/DDBJ whole genome shotgun (WGS) entry which is preliminary data.</text>
</comment>
<organism evidence="6 7">
    <name type="scientific">Carnegiea gigantea</name>
    <dbReference type="NCBI Taxonomy" id="171969"/>
    <lineage>
        <taxon>Eukaryota</taxon>
        <taxon>Viridiplantae</taxon>
        <taxon>Streptophyta</taxon>
        <taxon>Embryophyta</taxon>
        <taxon>Tracheophyta</taxon>
        <taxon>Spermatophyta</taxon>
        <taxon>Magnoliopsida</taxon>
        <taxon>eudicotyledons</taxon>
        <taxon>Gunneridae</taxon>
        <taxon>Pentapetalae</taxon>
        <taxon>Caryophyllales</taxon>
        <taxon>Cactineae</taxon>
        <taxon>Cactaceae</taxon>
        <taxon>Cactoideae</taxon>
        <taxon>Echinocereeae</taxon>
        <taxon>Carnegiea</taxon>
    </lineage>
</organism>
<evidence type="ECO:0000256" key="4">
    <source>
        <dbReference type="ARBA" id="ARBA00022723"/>
    </source>
</evidence>
<dbReference type="SUPFAM" id="SSF55821">
    <property type="entry name" value="YrdC/RibB"/>
    <property type="match status" value="1"/>
</dbReference>
<proteinExistence type="inferred from homology"/>
<dbReference type="PANTHER" id="PTHR21327:SF48">
    <property type="entry name" value="BIFUNCTIONAL RIBOFLAVIN BIOSYNTHESIS PROTEIN RIBA 1, CHLOROPLASTIC"/>
    <property type="match status" value="1"/>
</dbReference>
<keyword evidence="3" id="KW-0686">Riboflavin biosynthesis</keyword>
<feature type="signal peptide" evidence="5">
    <location>
        <begin position="1"/>
        <end position="26"/>
    </location>
</feature>
<sequence>MHFSLIWINLLKVLLQSLKLLRENEGDMVMAAELATLEAMAFFVKYGTGIVCFSMKDEDLERLQLPLMVASKDNEEKLSTAFTFTVVCFSAHLMLRVINSYENVQDAKNGTTRGVSVHDRATTMRALASMDSKPGDFNCPGHIFTLKYMEGGVLKRAGSTLNLSVLLPKKSVLVCVGVMEVVLPVEEGASSRAKEPQVG</sequence>
<evidence type="ECO:0008006" key="8">
    <source>
        <dbReference type="Google" id="ProtNLM"/>
    </source>
</evidence>
<dbReference type="AlphaFoldDB" id="A0A9Q1KKQ4"/>
<dbReference type="OrthoDB" id="60371at2759"/>
<gene>
    <name evidence="6" type="ORF">Cgig2_013867</name>
</gene>
<accession>A0A9Q1KKQ4</accession>
<dbReference type="InterPro" id="IPR000422">
    <property type="entry name" value="DHBP_synthase_RibB"/>
</dbReference>
<comment type="similarity">
    <text evidence="2">In the C-terminal section; belongs to the GTP cyclohydrolase II family.</text>
</comment>
<name>A0A9Q1KKQ4_9CARY</name>
<protein>
    <recommendedName>
        <fullName evidence="8">3,4-dihydroxy-2-butanone 4-phosphate synthase</fullName>
    </recommendedName>
</protein>
<evidence type="ECO:0000256" key="3">
    <source>
        <dbReference type="ARBA" id="ARBA00022619"/>
    </source>
</evidence>
<dbReference type="InterPro" id="IPR017945">
    <property type="entry name" value="DHBP_synth_RibB-like_a/b_dom"/>
</dbReference>
<dbReference type="Proteomes" id="UP001153076">
    <property type="component" value="Unassembled WGS sequence"/>
</dbReference>
<comment type="pathway">
    <text evidence="1">Cofactor biosynthesis; riboflavin biosynthesis.</text>
</comment>
<keyword evidence="7" id="KW-1185">Reference proteome</keyword>
<keyword evidence="4" id="KW-0479">Metal-binding</keyword>